<gene>
    <name evidence="1" type="ORF">Pla144_42400</name>
</gene>
<organism evidence="1 2">
    <name type="scientific">Bythopirellula polymerisocia</name>
    <dbReference type="NCBI Taxonomy" id="2528003"/>
    <lineage>
        <taxon>Bacteria</taxon>
        <taxon>Pseudomonadati</taxon>
        <taxon>Planctomycetota</taxon>
        <taxon>Planctomycetia</taxon>
        <taxon>Pirellulales</taxon>
        <taxon>Lacipirellulaceae</taxon>
        <taxon>Bythopirellula</taxon>
    </lineage>
</organism>
<protein>
    <submittedName>
        <fullName evidence="1">Uncharacterized protein</fullName>
    </submittedName>
</protein>
<comment type="caution">
    <text evidence="1">The sequence shown here is derived from an EMBL/GenBank/DDBJ whole genome shotgun (WGS) entry which is preliminary data.</text>
</comment>
<name>A0A5C6CJ24_9BACT</name>
<dbReference type="Proteomes" id="UP000318437">
    <property type="component" value="Unassembled WGS sequence"/>
</dbReference>
<reference evidence="1 2" key="1">
    <citation type="submission" date="2019-02" db="EMBL/GenBank/DDBJ databases">
        <title>Deep-cultivation of Planctomycetes and their phenomic and genomic characterization uncovers novel biology.</title>
        <authorList>
            <person name="Wiegand S."/>
            <person name="Jogler M."/>
            <person name="Boedeker C."/>
            <person name="Pinto D."/>
            <person name="Vollmers J."/>
            <person name="Rivas-Marin E."/>
            <person name="Kohn T."/>
            <person name="Peeters S.H."/>
            <person name="Heuer A."/>
            <person name="Rast P."/>
            <person name="Oberbeckmann S."/>
            <person name="Bunk B."/>
            <person name="Jeske O."/>
            <person name="Meyerdierks A."/>
            <person name="Storesund J.E."/>
            <person name="Kallscheuer N."/>
            <person name="Luecker S."/>
            <person name="Lage O.M."/>
            <person name="Pohl T."/>
            <person name="Merkel B.J."/>
            <person name="Hornburger P."/>
            <person name="Mueller R.-W."/>
            <person name="Bruemmer F."/>
            <person name="Labrenz M."/>
            <person name="Spormann A.M."/>
            <person name="Op Den Camp H."/>
            <person name="Overmann J."/>
            <person name="Amann R."/>
            <person name="Jetten M.S.M."/>
            <person name="Mascher T."/>
            <person name="Medema M.H."/>
            <person name="Devos D.P."/>
            <person name="Kaster A.-K."/>
            <person name="Ovreas L."/>
            <person name="Rohde M."/>
            <person name="Galperin M.Y."/>
            <person name="Jogler C."/>
        </authorList>
    </citation>
    <scope>NUCLEOTIDE SEQUENCE [LARGE SCALE GENOMIC DNA]</scope>
    <source>
        <strain evidence="1 2">Pla144</strain>
    </source>
</reference>
<sequence length="67" mass="8007">MKLYSCLWGLDLQVFRKLPPGKHFGRYLAFTVFFTVDSIVRTKRLCYSNLIMWSEWIQLMVLGLFEV</sequence>
<evidence type="ECO:0000313" key="1">
    <source>
        <dbReference type="EMBL" id="TWU22779.1"/>
    </source>
</evidence>
<dbReference type="EMBL" id="SJPS01000007">
    <property type="protein sequence ID" value="TWU22779.1"/>
    <property type="molecule type" value="Genomic_DNA"/>
</dbReference>
<accession>A0A5C6CJ24</accession>
<evidence type="ECO:0000313" key="2">
    <source>
        <dbReference type="Proteomes" id="UP000318437"/>
    </source>
</evidence>
<proteinExistence type="predicted"/>
<dbReference type="AlphaFoldDB" id="A0A5C6CJ24"/>
<keyword evidence="2" id="KW-1185">Reference proteome</keyword>